<dbReference type="Proteomes" id="UP001059597">
    <property type="component" value="Plasmid SNP1"/>
</dbReference>
<accession>A0ABM8A6I8</accession>
<keyword evidence="3" id="KW-1185">Reference proteome</keyword>
<evidence type="ECO:0000256" key="1">
    <source>
        <dbReference type="SAM" id="MobiDB-lite"/>
    </source>
</evidence>
<evidence type="ECO:0000313" key="3">
    <source>
        <dbReference type="Proteomes" id="UP001059597"/>
    </source>
</evidence>
<reference evidence="2" key="1">
    <citation type="submission" date="2022-06" db="EMBL/GenBank/DDBJ databases">
        <title>Complete genome sequence of Streptomyces nigrescens HEK616.</title>
        <authorList>
            <person name="Asamizu S."/>
            <person name="Onaka H."/>
        </authorList>
    </citation>
    <scope>NUCLEOTIDE SEQUENCE</scope>
    <source>
        <strain evidence="2">HEK616</strain>
        <plasmid evidence="2">SNP1</plasmid>
    </source>
</reference>
<name>A0ABM8A6I8_STRNI</name>
<sequence>MVGGSQSGSDAAGVRRHVDAADSQADAVRQNADAAAAAQQTLQGLASGLNDAWRDYTAQHPPDFGSVTLDDFKQWFLGNWGDPPDNPAQSPSSSLQSMIAAVTGAADDVLSPFDVGMSHPILEADEVPGETSSLIGDAYPAALADAATELSGLVVEEE</sequence>
<geneLocation type="plasmid" evidence="2 3">
    <name>SNP1</name>
</geneLocation>
<proteinExistence type="predicted"/>
<protein>
    <submittedName>
        <fullName evidence="2">Uncharacterized protein</fullName>
    </submittedName>
</protein>
<feature type="region of interest" description="Disordered" evidence="1">
    <location>
        <begin position="1"/>
        <end position="39"/>
    </location>
</feature>
<dbReference type="EMBL" id="AP026074">
    <property type="protein sequence ID" value="BDM74143.1"/>
    <property type="molecule type" value="Genomic_DNA"/>
</dbReference>
<feature type="compositionally biased region" description="Low complexity" evidence="1">
    <location>
        <begin position="24"/>
        <end position="39"/>
    </location>
</feature>
<gene>
    <name evidence="2" type="ORF">HEK616_76300</name>
</gene>
<organism evidence="2 3">
    <name type="scientific">Streptomyces nigrescens</name>
    <dbReference type="NCBI Taxonomy" id="1920"/>
    <lineage>
        <taxon>Bacteria</taxon>
        <taxon>Bacillati</taxon>
        <taxon>Actinomycetota</taxon>
        <taxon>Actinomycetes</taxon>
        <taxon>Kitasatosporales</taxon>
        <taxon>Streptomycetaceae</taxon>
        <taxon>Streptomyces</taxon>
    </lineage>
</organism>
<evidence type="ECO:0000313" key="2">
    <source>
        <dbReference type="EMBL" id="BDM74143.1"/>
    </source>
</evidence>
<dbReference type="RefSeq" id="WP_261957717.1">
    <property type="nucleotide sequence ID" value="NZ_AP026074.1"/>
</dbReference>
<keyword evidence="2" id="KW-0614">Plasmid</keyword>